<name>A0ACC6P8I5_9BACL</name>
<evidence type="ECO:0000313" key="2">
    <source>
        <dbReference type="Proteomes" id="UP001380953"/>
    </source>
</evidence>
<keyword evidence="2" id="KW-1185">Reference proteome</keyword>
<organism evidence="1 2">
    <name type="scientific">Saccharibacillus sacchari</name>
    <dbReference type="NCBI Taxonomy" id="456493"/>
    <lineage>
        <taxon>Bacteria</taxon>
        <taxon>Bacillati</taxon>
        <taxon>Bacillota</taxon>
        <taxon>Bacilli</taxon>
        <taxon>Bacillales</taxon>
        <taxon>Paenibacillaceae</taxon>
        <taxon>Saccharibacillus</taxon>
    </lineage>
</organism>
<accession>A0ACC6P8I5</accession>
<comment type="caution">
    <text evidence="1">The sequence shown here is derived from an EMBL/GenBank/DDBJ whole genome shotgun (WGS) entry which is preliminary data.</text>
</comment>
<sequence length="91" mass="10262">MIELTTEDIQQLHDDMIAEHGGVRGTKDPGCLDFIAQQPFEVVFGQETYPDLFSKAAAYLVLIARSHMFFDANKRTEALPVTYSYYVTAGR</sequence>
<reference evidence="1" key="1">
    <citation type="submission" date="2024-03" db="EMBL/GenBank/DDBJ databases">
        <title>Whole genome sequecning of epiphytes from Marcgravia umbellata leaves.</title>
        <authorList>
            <person name="Kumar G."/>
            <person name="Savka M.A."/>
        </authorList>
    </citation>
    <scope>NUCLEOTIDE SEQUENCE</scope>
    <source>
        <strain evidence="1">RIT_BL5</strain>
    </source>
</reference>
<protein>
    <submittedName>
        <fullName evidence="1">Type II toxin-antitoxin system death-on-curing family toxin</fullName>
    </submittedName>
</protein>
<proteinExistence type="predicted"/>
<gene>
    <name evidence="1" type="ORF">WKI47_04815</name>
</gene>
<dbReference type="Proteomes" id="UP001380953">
    <property type="component" value="Unassembled WGS sequence"/>
</dbReference>
<evidence type="ECO:0000313" key="1">
    <source>
        <dbReference type="EMBL" id="MEJ8303235.1"/>
    </source>
</evidence>
<dbReference type="EMBL" id="JBBKAR010000016">
    <property type="protein sequence ID" value="MEJ8303235.1"/>
    <property type="molecule type" value="Genomic_DNA"/>
</dbReference>